<gene>
    <name evidence="1" type="ORF">PsYK624_087100</name>
</gene>
<organism evidence="1 2">
    <name type="scientific">Phanerochaete sordida</name>
    <dbReference type="NCBI Taxonomy" id="48140"/>
    <lineage>
        <taxon>Eukaryota</taxon>
        <taxon>Fungi</taxon>
        <taxon>Dikarya</taxon>
        <taxon>Basidiomycota</taxon>
        <taxon>Agaricomycotina</taxon>
        <taxon>Agaricomycetes</taxon>
        <taxon>Polyporales</taxon>
        <taxon>Phanerochaetaceae</taxon>
        <taxon>Phanerochaete</taxon>
    </lineage>
</organism>
<dbReference type="Proteomes" id="UP000703269">
    <property type="component" value="Unassembled WGS sequence"/>
</dbReference>
<name>A0A9P3GD62_9APHY</name>
<evidence type="ECO:0000313" key="2">
    <source>
        <dbReference type="Proteomes" id="UP000703269"/>
    </source>
</evidence>
<evidence type="ECO:0000313" key="1">
    <source>
        <dbReference type="EMBL" id="GJE92555.1"/>
    </source>
</evidence>
<proteinExistence type="predicted"/>
<accession>A0A9P3GD62</accession>
<reference evidence="1 2" key="1">
    <citation type="submission" date="2021-08" db="EMBL/GenBank/DDBJ databases">
        <title>Draft Genome Sequence of Phanerochaete sordida strain YK-624.</title>
        <authorList>
            <person name="Mori T."/>
            <person name="Dohra H."/>
            <person name="Suzuki T."/>
            <person name="Kawagishi H."/>
            <person name="Hirai H."/>
        </authorList>
    </citation>
    <scope>NUCLEOTIDE SEQUENCE [LARGE SCALE GENOMIC DNA]</scope>
    <source>
        <strain evidence="1 2">YK-624</strain>
    </source>
</reference>
<comment type="caution">
    <text evidence="1">The sequence shown here is derived from an EMBL/GenBank/DDBJ whole genome shotgun (WGS) entry which is preliminary data.</text>
</comment>
<dbReference type="AlphaFoldDB" id="A0A9P3GD62"/>
<dbReference type="EMBL" id="BPQB01000027">
    <property type="protein sequence ID" value="GJE92555.1"/>
    <property type="molecule type" value="Genomic_DNA"/>
</dbReference>
<keyword evidence="2" id="KW-1185">Reference proteome</keyword>
<sequence>MKCLLRCTQFPVPEPDAAHTVTQSRRHSHGCTAAPSLRYGAILDLGSLHLDVVHRTVPNEGPAQTLDVNHVEVFGRPSFRRCSVSVGARAALCTGCSVSL</sequence>
<protein>
    <submittedName>
        <fullName evidence="1">Uncharacterized protein</fullName>
    </submittedName>
</protein>